<evidence type="ECO:0000259" key="2">
    <source>
        <dbReference type="PROSITE" id="PS50943"/>
    </source>
</evidence>
<dbReference type="Proteomes" id="UP000712045">
    <property type="component" value="Unassembled WGS sequence"/>
</dbReference>
<protein>
    <submittedName>
        <fullName evidence="3">Helix-turn-helix transcriptional regulator</fullName>
    </submittedName>
</protein>
<keyword evidence="4" id="KW-1185">Reference proteome</keyword>
<sequence>MPARTFSPDALRRIRRERGVTQVKLAAKLGRTNTNVSGYENGHFAPSLVTLAAIADALDASMDDFMTRPAHELVAA</sequence>
<reference evidence="3 4" key="1">
    <citation type="submission" date="2021-02" db="EMBL/GenBank/DDBJ databases">
        <title>Genome Streptomyces sp. RHZ10.</title>
        <authorList>
            <person name="Besaury L."/>
        </authorList>
    </citation>
    <scope>NUCLEOTIDE SEQUENCE [LARGE SCALE GENOMIC DNA]</scope>
    <source>
        <strain evidence="3 4">RHZ10</strain>
    </source>
</reference>
<comment type="caution">
    <text evidence="3">The sequence shown here is derived from an EMBL/GenBank/DDBJ whole genome shotgun (WGS) entry which is preliminary data.</text>
</comment>
<evidence type="ECO:0000313" key="4">
    <source>
        <dbReference type="Proteomes" id="UP000712045"/>
    </source>
</evidence>
<dbReference type="PANTHER" id="PTHR46797:SF1">
    <property type="entry name" value="METHYLPHOSPHONATE SYNTHASE"/>
    <property type="match status" value="1"/>
</dbReference>
<dbReference type="SUPFAM" id="SSF47413">
    <property type="entry name" value="lambda repressor-like DNA-binding domains"/>
    <property type="match status" value="1"/>
</dbReference>
<dbReference type="PROSITE" id="PS50943">
    <property type="entry name" value="HTH_CROC1"/>
    <property type="match status" value="1"/>
</dbReference>
<dbReference type="InterPro" id="IPR010982">
    <property type="entry name" value="Lambda_DNA-bd_dom_sf"/>
</dbReference>
<dbReference type="CDD" id="cd00093">
    <property type="entry name" value="HTH_XRE"/>
    <property type="match status" value="1"/>
</dbReference>
<dbReference type="InterPro" id="IPR001387">
    <property type="entry name" value="Cro/C1-type_HTH"/>
</dbReference>
<keyword evidence="1" id="KW-0238">DNA-binding</keyword>
<name>A0ABS2HRV3_9ACTN</name>
<gene>
    <name evidence="3" type="ORF">JS521_00800</name>
</gene>
<dbReference type="RefSeq" id="WP_205080777.1">
    <property type="nucleotide sequence ID" value="NZ_JAFEUF010000002.1"/>
</dbReference>
<dbReference type="PANTHER" id="PTHR46797">
    <property type="entry name" value="HTH-TYPE TRANSCRIPTIONAL REGULATOR"/>
    <property type="match status" value="1"/>
</dbReference>
<dbReference type="SMART" id="SM00530">
    <property type="entry name" value="HTH_XRE"/>
    <property type="match status" value="1"/>
</dbReference>
<accession>A0ABS2HRV3</accession>
<proteinExistence type="predicted"/>
<feature type="domain" description="HTH cro/C1-type" evidence="2">
    <location>
        <begin position="11"/>
        <end position="65"/>
    </location>
</feature>
<dbReference type="Pfam" id="PF01381">
    <property type="entry name" value="HTH_3"/>
    <property type="match status" value="1"/>
</dbReference>
<dbReference type="EMBL" id="JAFEUF010000002">
    <property type="protein sequence ID" value="MBM7052463.1"/>
    <property type="molecule type" value="Genomic_DNA"/>
</dbReference>
<organism evidence="3 4">
    <name type="scientific">Streptomyces durocortorensis</name>
    <dbReference type="NCBI Taxonomy" id="2811104"/>
    <lineage>
        <taxon>Bacteria</taxon>
        <taxon>Bacillati</taxon>
        <taxon>Actinomycetota</taxon>
        <taxon>Actinomycetes</taxon>
        <taxon>Kitasatosporales</taxon>
        <taxon>Streptomycetaceae</taxon>
        <taxon>Streptomyces</taxon>
    </lineage>
</organism>
<evidence type="ECO:0000313" key="3">
    <source>
        <dbReference type="EMBL" id="MBM7052463.1"/>
    </source>
</evidence>
<evidence type="ECO:0000256" key="1">
    <source>
        <dbReference type="ARBA" id="ARBA00023125"/>
    </source>
</evidence>
<dbReference type="InterPro" id="IPR050807">
    <property type="entry name" value="TransReg_Diox_bact_type"/>
</dbReference>
<dbReference type="Gene3D" id="1.10.260.40">
    <property type="entry name" value="lambda repressor-like DNA-binding domains"/>
    <property type="match status" value="1"/>
</dbReference>